<dbReference type="EMBL" id="QFPP01000376">
    <property type="protein sequence ID" value="PZQ66996.1"/>
    <property type="molecule type" value="Genomic_DNA"/>
</dbReference>
<organism evidence="3 4">
    <name type="scientific">Variovorax paradoxus</name>
    <dbReference type="NCBI Taxonomy" id="34073"/>
    <lineage>
        <taxon>Bacteria</taxon>
        <taxon>Pseudomonadati</taxon>
        <taxon>Pseudomonadota</taxon>
        <taxon>Betaproteobacteria</taxon>
        <taxon>Burkholderiales</taxon>
        <taxon>Comamonadaceae</taxon>
        <taxon>Variovorax</taxon>
    </lineage>
</organism>
<proteinExistence type="predicted"/>
<name>A0A2W5PNJ8_VARPD</name>
<comment type="caution">
    <text evidence="3">The sequence shown here is derived from an EMBL/GenBank/DDBJ whole genome shotgun (WGS) entry which is preliminary data.</text>
</comment>
<dbReference type="Proteomes" id="UP000249135">
    <property type="component" value="Unassembled WGS sequence"/>
</dbReference>
<feature type="region of interest" description="Disordered" evidence="1">
    <location>
        <begin position="43"/>
        <end position="62"/>
    </location>
</feature>
<feature type="transmembrane region" description="Helical" evidence="2">
    <location>
        <begin position="25"/>
        <end position="44"/>
    </location>
</feature>
<dbReference type="AlphaFoldDB" id="A0A2W5PNJ8"/>
<evidence type="ECO:0000256" key="1">
    <source>
        <dbReference type="SAM" id="MobiDB-lite"/>
    </source>
</evidence>
<accession>A0A2W5PNJ8</accession>
<evidence type="ECO:0000313" key="3">
    <source>
        <dbReference type="EMBL" id="PZQ66996.1"/>
    </source>
</evidence>
<keyword evidence="2" id="KW-1133">Transmembrane helix</keyword>
<reference evidence="3 4" key="1">
    <citation type="submission" date="2017-08" db="EMBL/GenBank/DDBJ databases">
        <title>Infants hospitalized years apart are colonized by the same room-sourced microbial strains.</title>
        <authorList>
            <person name="Brooks B."/>
            <person name="Olm M.R."/>
            <person name="Firek B.A."/>
            <person name="Baker R."/>
            <person name="Thomas B.C."/>
            <person name="Morowitz M.J."/>
            <person name="Banfield J.F."/>
        </authorList>
    </citation>
    <scope>NUCLEOTIDE SEQUENCE [LARGE SCALE GENOMIC DNA]</scope>
    <source>
        <strain evidence="3">S2_005_003_R2_41</strain>
    </source>
</reference>
<gene>
    <name evidence="3" type="ORF">DI563_22240</name>
</gene>
<keyword evidence="2" id="KW-0472">Membrane</keyword>
<evidence type="ECO:0000256" key="2">
    <source>
        <dbReference type="SAM" id="Phobius"/>
    </source>
</evidence>
<evidence type="ECO:0000313" key="4">
    <source>
        <dbReference type="Proteomes" id="UP000249135"/>
    </source>
</evidence>
<keyword evidence="2" id="KW-0812">Transmembrane</keyword>
<protein>
    <submittedName>
        <fullName evidence="3">Uncharacterized protein</fullName>
    </submittedName>
</protein>
<sequence>MRSLLLLSSALLSLGILLSVGPLGWVAFFGLCLLTLLVSVQGPGAQRQEGPLRPAVGAETLY</sequence>